<keyword evidence="1" id="KW-0812">Transmembrane</keyword>
<feature type="transmembrane region" description="Helical" evidence="1">
    <location>
        <begin position="20"/>
        <end position="41"/>
    </location>
</feature>
<evidence type="ECO:0000256" key="1">
    <source>
        <dbReference type="SAM" id="Phobius"/>
    </source>
</evidence>
<dbReference type="AlphaFoldDB" id="A0A8I2YNF4"/>
<name>A0A8I2YNF4_9AGAM</name>
<sequence length="140" mass="15983">MALQGRMFLHDAFLREALTLTYPVFALAILFSFCTSLLQLASTKKRTHAIEVTFRASLTAACHTCDTPRYVTGETRWRRRGTVICPRVSAWTIVVVLRRSVAVASTLRLARRRVRPRVSSLRVDMDNRMNVTLFLFACYA</sequence>
<proteinExistence type="predicted"/>
<evidence type="ECO:0000313" key="3">
    <source>
        <dbReference type="Proteomes" id="UP000683000"/>
    </source>
</evidence>
<dbReference type="Proteomes" id="UP000683000">
    <property type="component" value="Unassembled WGS sequence"/>
</dbReference>
<comment type="caution">
    <text evidence="2">The sequence shown here is derived from an EMBL/GenBank/DDBJ whole genome shotgun (WGS) entry which is preliminary data.</text>
</comment>
<dbReference type="EMBL" id="JAGFBS010000017">
    <property type="protein sequence ID" value="KAG6374762.1"/>
    <property type="molecule type" value="Genomic_DNA"/>
</dbReference>
<reference evidence="2" key="1">
    <citation type="submission" date="2021-03" db="EMBL/GenBank/DDBJ databases">
        <title>Evolutionary innovations through gain and loss of genes in the ectomycorrhizal Boletales.</title>
        <authorList>
            <person name="Wu G."/>
            <person name="Miyauchi S."/>
            <person name="Morin E."/>
            <person name="Yang Z.-L."/>
            <person name="Xu J."/>
            <person name="Martin F.M."/>
        </authorList>
    </citation>
    <scope>NUCLEOTIDE SEQUENCE</scope>
    <source>
        <strain evidence="2">BR01</strain>
    </source>
</reference>
<organism evidence="2 3">
    <name type="scientific">Boletus reticuloceps</name>
    <dbReference type="NCBI Taxonomy" id="495285"/>
    <lineage>
        <taxon>Eukaryota</taxon>
        <taxon>Fungi</taxon>
        <taxon>Dikarya</taxon>
        <taxon>Basidiomycota</taxon>
        <taxon>Agaricomycotina</taxon>
        <taxon>Agaricomycetes</taxon>
        <taxon>Agaricomycetidae</taxon>
        <taxon>Boletales</taxon>
        <taxon>Boletineae</taxon>
        <taxon>Boletaceae</taxon>
        <taxon>Boletoideae</taxon>
        <taxon>Boletus</taxon>
    </lineage>
</organism>
<keyword evidence="3" id="KW-1185">Reference proteome</keyword>
<accession>A0A8I2YNF4</accession>
<evidence type="ECO:0000313" key="2">
    <source>
        <dbReference type="EMBL" id="KAG6374762.1"/>
    </source>
</evidence>
<protein>
    <submittedName>
        <fullName evidence="2">Uncharacterized protein</fullName>
    </submittedName>
</protein>
<keyword evidence="1" id="KW-1133">Transmembrane helix</keyword>
<gene>
    <name evidence="2" type="ORF">JVT61DRAFT_4138</name>
</gene>
<keyword evidence="1" id="KW-0472">Membrane</keyword>